<dbReference type="Gene3D" id="3.30.70.1430">
    <property type="entry name" value="Multidrug efflux transporter AcrB pore domain"/>
    <property type="match status" value="2"/>
</dbReference>
<evidence type="ECO:0000256" key="7">
    <source>
        <dbReference type="ARBA" id="ARBA00023136"/>
    </source>
</evidence>
<keyword evidence="3" id="KW-1003">Cell membrane</keyword>
<keyword evidence="2" id="KW-0813">Transport</keyword>
<dbReference type="InterPro" id="IPR001036">
    <property type="entry name" value="Acrflvin-R"/>
</dbReference>
<dbReference type="RefSeq" id="WP_123212736.1">
    <property type="nucleotide sequence ID" value="NZ_RJVO01000008.1"/>
</dbReference>
<evidence type="ECO:0000256" key="6">
    <source>
        <dbReference type="ARBA" id="ARBA00022989"/>
    </source>
</evidence>
<feature type="transmembrane region" description="Helical" evidence="8">
    <location>
        <begin position="853"/>
        <end position="873"/>
    </location>
</feature>
<feature type="transmembrane region" description="Helical" evidence="8">
    <location>
        <begin position="985"/>
        <end position="1010"/>
    </location>
</feature>
<accession>A0A3N0V1R4</accession>
<reference evidence="9 10" key="1">
    <citation type="submission" date="2018-10" db="EMBL/GenBank/DDBJ databases">
        <authorList>
            <person name="Chen W.-M."/>
        </authorList>
    </citation>
    <scope>NUCLEOTIDE SEQUENCE [LARGE SCALE GENOMIC DNA]</scope>
    <source>
        <strain evidence="9 10">THS-13</strain>
    </source>
</reference>
<feature type="transmembrane region" description="Helical" evidence="8">
    <location>
        <begin position="462"/>
        <end position="489"/>
    </location>
</feature>
<name>A0A3N0V1R4_9GAMM</name>
<feature type="transmembrane region" description="Helical" evidence="8">
    <location>
        <begin position="430"/>
        <end position="450"/>
    </location>
</feature>
<proteinExistence type="predicted"/>
<dbReference type="Gene3D" id="3.30.70.1320">
    <property type="entry name" value="Multidrug efflux transporter AcrB pore domain like"/>
    <property type="match status" value="1"/>
</dbReference>
<feature type="transmembrane region" description="Helical" evidence="8">
    <location>
        <begin position="385"/>
        <end position="409"/>
    </location>
</feature>
<dbReference type="Pfam" id="PF00873">
    <property type="entry name" value="ACR_tran"/>
    <property type="match status" value="1"/>
</dbReference>
<evidence type="ECO:0000256" key="1">
    <source>
        <dbReference type="ARBA" id="ARBA00004429"/>
    </source>
</evidence>
<feature type="transmembrane region" description="Helical" evidence="8">
    <location>
        <begin position="908"/>
        <end position="933"/>
    </location>
</feature>
<dbReference type="EMBL" id="RJVO01000008">
    <property type="protein sequence ID" value="ROH86747.1"/>
    <property type="molecule type" value="Genomic_DNA"/>
</dbReference>
<evidence type="ECO:0000313" key="9">
    <source>
        <dbReference type="EMBL" id="ROH86747.1"/>
    </source>
</evidence>
<dbReference type="FunFam" id="1.20.1640.10:FF:000001">
    <property type="entry name" value="Efflux pump membrane transporter"/>
    <property type="match status" value="1"/>
</dbReference>
<evidence type="ECO:0000256" key="5">
    <source>
        <dbReference type="ARBA" id="ARBA00022692"/>
    </source>
</evidence>
<dbReference type="Gene3D" id="1.20.1640.10">
    <property type="entry name" value="Multidrug efflux transporter AcrB transmembrane domain"/>
    <property type="match status" value="2"/>
</dbReference>
<keyword evidence="6 8" id="KW-1133">Transmembrane helix</keyword>
<keyword evidence="5 8" id="KW-0812">Transmembrane</keyword>
<feature type="transmembrane region" description="Helical" evidence="8">
    <location>
        <begin position="333"/>
        <end position="352"/>
    </location>
</feature>
<dbReference type="InParanoid" id="A0A3N0V1R4"/>
<keyword evidence="4" id="KW-0997">Cell inner membrane</keyword>
<dbReference type="AlphaFoldDB" id="A0A3N0V1R4"/>
<dbReference type="SUPFAM" id="SSF82714">
    <property type="entry name" value="Multidrug efflux transporter AcrB TolC docking domain, DN and DC subdomains"/>
    <property type="match status" value="2"/>
</dbReference>
<comment type="caution">
    <text evidence="9">The sequence shown here is derived from an EMBL/GenBank/DDBJ whole genome shotgun (WGS) entry which is preliminary data.</text>
</comment>
<gene>
    <name evidence="9" type="ORF">ED208_15040</name>
</gene>
<dbReference type="InterPro" id="IPR027463">
    <property type="entry name" value="AcrB_DN_DC_subdom"/>
</dbReference>
<dbReference type="Gene3D" id="3.30.2090.10">
    <property type="entry name" value="Multidrug efflux transporter AcrB TolC docking domain, DN and DC subdomains"/>
    <property type="match status" value="2"/>
</dbReference>
<evidence type="ECO:0000256" key="8">
    <source>
        <dbReference type="SAM" id="Phobius"/>
    </source>
</evidence>
<evidence type="ECO:0000313" key="10">
    <source>
        <dbReference type="Proteomes" id="UP000282106"/>
    </source>
</evidence>
<organism evidence="9 10">
    <name type="scientific">Stagnimonas aquatica</name>
    <dbReference type="NCBI Taxonomy" id="2689987"/>
    <lineage>
        <taxon>Bacteria</taxon>
        <taxon>Pseudomonadati</taxon>
        <taxon>Pseudomonadota</taxon>
        <taxon>Gammaproteobacteria</taxon>
        <taxon>Nevskiales</taxon>
        <taxon>Nevskiaceae</taxon>
        <taxon>Stagnimonas</taxon>
    </lineage>
</organism>
<feature type="transmembrane region" description="Helical" evidence="8">
    <location>
        <begin position="359"/>
        <end position="379"/>
    </location>
</feature>
<dbReference type="SUPFAM" id="SSF82866">
    <property type="entry name" value="Multidrug efflux transporter AcrB transmembrane domain"/>
    <property type="match status" value="2"/>
</dbReference>
<feature type="transmembrane region" description="Helical" evidence="8">
    <location>
        <begin position="528"/>
        <end position="551"/>
    </location>
</feature>
<dbReference type="Proteomes" id="UP000282106">
    <property type="component" value="Unassembled WGS sequence"/>
</dbReference>
<evidence type="ECO:0000256" key="3">
    <source>
        <dbReference type="ARBA" id="ARBA00022475"/>
    </source>
</evidence>
<comment type="subcellular location">
    <subcellularLocation>
        <location evidence="1">Cell inner membrane</location>
        <topology evidence="1">Multi-pass membrane protein</topology>
    </subcellularLocation>
</comment>
<dbReference type="GO" id="GO:0005886">
    <property type="term" value="C:plasma membrane"/>
    <property type="evidence" value="ECO:0007669"/>
    <property type="project" value="UniProtKB-SubCell"/>
</dbReference>
<keyword evidence="10" id="KW-1185">Reference proteome</keyword>
<sequence>MNFTDIFIKKPVLALVVSAMILVLGLRAVAQLPVREYPESQIAAVTVTTTYFGADADVIAGFITAPLEAAIAQAQGIDYIFSTSLNGASVITVNLRLNYDATKALSEISAQVNSVLNQLPEGAQQPSLKISTGESTASMYLGFTSDTLAANQITDYLLRVVQPKLQGIAGVQNAEIFGARQFALRVWMDPQRLAAYGLTAADVYSALGSNNYISAIGSTKGEMVTVDLTARTDLHSLEEFRKLVVKSSEGGIVRLEDVANVTLGAEQYDFNARSDGRRALFIGVRVAPDANVLTVIGNVREAFPGIVAQLPKGLSGEIDYDATDYIRSAISEVQTTLIEALLIVSAVIFLFLGSPRSVLIPAVAIPLSLVGGFIFMLVLGYSINLLTLLALVLAIGLVVDDAIIVVENVDRHMKDGMTPFRAALQGARELAGPIIAMTVVLIAVYVPIGFQGGLTGTLFSEFAFTLVGAVVVSAIVALTLSPMMAAYFLKPGEHEGNRFMQMIDRNFEWTRSKYEGLLGSALGSWKSVVAFGFVIILLIGGMLSLPSAIGFKKELAPQEDQGFVIGFGYAMPNATVEQMGAYSRKMYEYVKATPEVEQAFTLDGVSTANTTLTGMILKPWDQRTRSSFEVQKDLQEKFNSISGATIYASQPPPLPTSSGGANTSVVFVIGTTDSFVNLDEVASDMLAEAQKSGKFYYIDTDLKLNKPQVSVHVDRDKAAALGLSMRDIGSSLGAMLGGGYVNYFSIAGRSYKVIPQAQQVSRLTGDQLNNYYIRTASGEVVPASTVVTLKTEAIPTRISRFQQLNSATFSGVPSGTLGDALDYLKKLADQKMPAGYTVDYGGESRQFVQETSAFALTMGLALIIIFLTLAAQFESFRDPLIVLTSVPMAIFGALVCIFLGVMDSTINIYTQVGLVTLVGLIAKHGILIVQFANDEQKAGKSKLDAVMAAAGVRLRPILMTTAAMVLGVMPLVLAEGAGAVGRNQMGLVIASGIFVGTVFTLFVVPAVYLLMAADHQAGRATDEDDAGTSAAH</sequence>
<dbReference type="SUPFAM" id="SSF82693">
    <property type="entry name" value="Multidrug efflux transporter AcrB pore domain, PN1, PN2, PC1 and PC2 subdomains"/>
    <property type="match status" value="4"/>
</dbReference>
<dbReference type="PRINTS" id="PR00702">
    <property type="entry name" value="ACRIFLAVINRP"/>
</dbReference>
<protein>
    <submittedName>
        <fullName evidence="9">Multidrug efflux protein</fullName>
    </submittedName>
</protein>
<dbReference type="GO" id="GO:0042910">
    <property type="term" value="F:xenobiotic transmembrane transporter activity"/>
    <property type="evidence" value="ECO:0007669"/>
    <property type="project" value="TreeGrafter"/>
</dbReference>
<evidence type="ECO:0000256" key="4">
    <source>
        <dbReference type="ARBA" id="ARBA00022519"/>
    </source>
</evidence>
<dbReference type="Gene3D" id="3.30.70.1440">
    <property type="entry name" value="Multidrug efflux transporter AcrB pore domain"/>
    <property type="match status" value="1"/>
</dbReference>
<feature type="transmembrane region" description="Helical" evidence="8">
    <location>
        <begin position="954"/>
        <end position="973"/>
    </location>
</feature>
<evidence type="ECO:0000256" key="2">
    <source>
        <dbReference type="ARBA" id="ARBA00022448"/>
    </source>
</evidence>
<dbReference type="PANTHER" id="PTHR32063:SF14">
    <property type="entry name" value="BLL4319 PROTEIN"/>
    <property type="match status" value="1"/>
</dbReference>
<keyword evidence="7 8" id="KW-0472">Membrane</keyword>
<feature type="transmembrane region" description="Helical" evidence="8">
    <location>
        <begin position="880"/>
        <end position="902"/>
    </location>
</feature>
<dbReference type="PANTHER" id="PTHR32063">
    <property type="match status" value="1"/>
</dbReference>